<dbReference type="Proteomes" id="UP000549394">
    <property type="component" value="Unassembled WGS sequence"/>
</dbReference>
<dbReference type="EMBL" id="CAJFCJ010000018">
    <property type="protein sequence ID" value="CAD5122853.1"/>
    <property type="molecule type" value="Genomic_DNA"/>
</dbReference>
<sequence length="149" mass="17071">MKNENEHEFEYESETEKENQLEKRTAVDCIETDKIKMESLGSESSTILANGNHKNLHQFGNKELELLFDFSNEDSMEIGDSSDETYTLKISTTSVNVSDESSFEESRNKLTKESNQENFKILKEGSRRGKDVLQRKNNQLDKQHGSAAK</sequence>
<gene>
    <name evidence="2" type="ORF">DGYR_LOCUS10603</name>
</gene>
<organism evidence="2 3">
    <name type="scientific">Dimorphilus gyrociliatus</name>
    <dbReference type="NCBI Taxonomy" id="2664684"/>
    <lineage>
        <taxon>Eukaryota</taxon>
        <taxon>Metazoa</taxon>
        <taxon>Spiralia</taxon>
        <taxon>Lophotrochozoa</taxon>
        <taxon>Annelida</taxon>
        <taxon>Polychaeta</taxon>
        <taxon>Polychaeta incertae sedis</taxon>
        <taxon>Dinophilidae</taxon>
        <taxon>Dimorphilus</taxon>
    </lineage>
</organism>
<reference evidence="2 3" key="1">
    <citation type="submission" date="2020-08" db="EMBL/GenBank/DDBJ databases">
        <authorList>
            <person name="Hejnol A."/>
        </authorList>
    </citation>
    <scope>NUCLEOTIDE SEQUENCE [LARGE SCALE GENOMIC DNA]</scope>
</reference>
<dbReference type="AlphaFoldDB" id="A0A7I8W595"/>
<feature type="region of interest" description="Disordered" evidence="1">
    <location>
        <begin position="94"/>
        <end position="149"/>
    </location>
</feature>
<proteinExistence type="predicted"/>
<feature type="compositionally biased region" description="Basic and acidic residues" evidence="1">
    <location>
        <begin position="104"/>
        <end position="149"/>
    </location>
</feature>
<evidence type="ECO:0000256" key="1">
    <source>
        <dbReference type="SAM" id="MobiDB-lite"/>
    </source>
</evidence>
<feature type="region of interest" description="Disordered" evidence="1">
    <location>
        <begin position="1"/>
        <end position="24"/>
    </location>
</feature>
<keyword evidence="3" id="KW-1185">Reference proteome</keyword>
<comment type="caution">
    <text evidence="2">The sequence shown here is derived from an EMBL/GenBank/DDBJ whole genome shotgun (WGS) entry which is preliminary data.</text>
</comment>
<evidence type="ECO:0000313" key="2">
    <source>
        <dbReference type="EMBL" id="CAD5122853.1"/>
    </source>
</evidence>
<evidence type="ECO:0000313" key="3">
    <source>
        <dbReference type="Proteomes" id="UP000549394"/>
    </source>
</evidence>
<name>A0A7I8W595_9ANNE</name>
<protein>
    <submittedName>
        <fullName evidence="2">DgyrCDS11255</fullName>
    </submittedName>
</protein>
<accession>A0A7I8W595</accession>